<reference evidence="1" key="1">
    <citation type="journal article" date="2017" name="Nature">
        <title>The sunflower genome provides insights into oil metabolism, flowering and Asterid evolution.</title>
        <authorList>
            <person name="Badouin H."/>
            <person name="Gouzy J."/>
            <person name="Grassa C.J."/>
            <person name="Murat F."/>
            <person name="Staton S.E."/>
            <person name="Cottret L."/>
            <person name="Lelandais-Briere C."/>
            <person name="Owens G.L."/>
            <person name="Carrere S."/>
            <person name="Mayjonade B."/>
            <person name="Legrand L."/>
            <person name="Gill N."/>
            <person name="Kane N.C."/>
            <person name="Bowers J.E."/>
            <person name="Hubner S."/>
            <person name="Bellec A."/>
            <person name="Berard A."/>
            <person name="Berges H."/>
            <person name="Blanchet N."/>
            <person name="Boniface M.C."/>
            <person name="Brunel D."/>
            <person name="Catrice O."/>
            <person name="Chaidir N."/>
            <person name="Claudel C."/>
            <person name="Donnadieu C."/>
            <person name="Faraut T."/>
            <person name="Fievet G."/>
            <person name="Helmstetter N."/>
            <person name="King M."/>
            <person name="Knapp S.J."/>
            <person name="Lai Z."/>
            <person name="Le Paslier M.C."/>
            <person name="Lippi Y."/>
            <person name="Lorenzon L."/>
            <person name="Mandel J.R."/>
            <person name="Marage G."/>
            <person name="Marchand G."/>
            <person name="Marquand E."/>
            <person name="Bret-Mestries E."/>
            <person name="Morien E."/>
            <person name="Nambeesan S."/>
            <person name="Nguyen T."/>
            <person name="Pegot-Espagnet P."/>
            <person name="Pouilly N."/>
            <person name="Raftis F."/>
            <person name="Sallet E."/>
            <person name="Schiex T."/>
            <person name="Thomas J."/>
            <person name="Vandecasteele C."/>
            <person name="Vares D."/>
            <person name="Vear F."/>
            <person name="Vautrin S."/>
            <person name="Crespi M."/>
            <person name="Mangin B."/>
            <person name="Burke J.M."/>
            <person name="Salse J."/>
            <person name="Munos S."/>
            <person name="Vincourt P."/>
            <person name="Rieseberg L.H."/>
            <person name="Langlade N.B."/>
        </authorList>
    </citation>
    <scope>NUCLEOTIDE SEQUENCE</scope>
    <source>
        <tissue evidence="1">Leaves</tissue>
    </source>
</reference>
<accession>A0A9K3NXQ6</accession>
<dbReference type="AlphaFoldDB" id="A0A9K3NXQ6"/>
<evidence type="ECO:0000313" key="1">
    <source>
        <dbReference type="EMBL" id="KAF5817192.1"/>
    </source>
</evidence>
<dbReference type="Proteomes" id="UP000215914">
    <property type="component" value="Unassembled WGS sequence"/>
</dbReference>
<dbReference type="EMBL" id="MNCJ02000317">
    <property type="protein sequence ID" value="KAF5817192.1"/>
    <property type="molecule type" value="Genomic_DNA"/>
</dbReference>
<organism evidence="1 2">
    <name type="scientific">Helianthus annuus</name>
    <name type="common">Common sunflower</name>
    <dbReference type="NCBI Taxonomy" id="4232"/>
    <lineage>
        <taxon>Eukaryota</taxon>
        <taxon>Viridiplantae</taxon>
        <taxon>Streptophyta</taxon>
        <taxon>Embryophyta</taxon>
        <taxon>Tracheophyta</taxon>
        <taxon>Spermatophyta</taxon>
        <taxon>Magnoliopsida</taxon>
        <taxon>eudicotyledons</taxon>
        <taxon>Gunneridae</taxon>
        <taxon>Pentapetalae</taxon>
        <taxon>asterids</taxon>
        <taxon>campanulids</taxon>
        <taxon>Asterales</taxon>
        <taxon>Asteraceae</taxon>
        <taxon>Asteroideae</taxon>
        <taxon>Heliantheae alliance</taxon>
        <taxon>Heliantheae</taxon>
        <taxon>Helianthus</taxon>
    </lineage>
</organism>
<protein>
    <submittedName>
        <fullName evidence="1">Uncharacterized protein</fullName>
    </submittedName>
</protein>
<comment type="caution">
    <text evidence="1">The sequence shown here is derived from an EMBL/GenBank/DDBJ whole genome shotgun (WGS) entry which is preliminary data.</text>
</comment>
<dbReference type="Gramene" id="mRNA:HanXRQr2_Chr02g0050091">
    <property type="protein sequence ID" value="mRNA:HanXRQr2_Chr02g0050091"/>
    <property type="gene ID" value="HanXRQr2_Chr02g0050091"/>
</dbReference>
<keyword evidence="2" id="KW-1185">Reference proteome</keyword>
<gene>
    <name evidence="1" type="ORF">HanXRQr2_Chr02g0050091</name>
</gene>
<evidence type="ECO:0000313" key="2">
    <source>
        <dbReference type="Proteomes" id="UP000215914"/>
    </source>
</evidence>
<name>A0A9K3NXQ6_HELAN</name>
<reference evidence="1" key="2">
    <citation type="submission" date="2020-06" db="EMBL/GenBank/DDBJ databases">
        <title>Helianthus annuus Genome sequencing and assembly Release 2.</title>
        <authorList>
            <person name="Gouzy J."/>
            <person name="Langlade N."/>
            <person name="Munos S."/>
        </authorList>
    </citation>
    <scope>NUCLEOTIDE SEQUENCE</scope>
    <source>
        <tissue evidence="1">Leaves</tissue>
    </source>
</reference>
<sequence length="120" mass="13454">MAFSFMLDMALSLNESFLHVYLLNVSSSVKSCSGMGRKPRAGNEDEIKPGVVNLISFWSRFMAAHSFRNVHSVDASTTVCEAHTPSACYTPTLKGGKLNCKNVLRFCFHCKFIYRPNIHM</sequence>
<proteinExistence type="predicted"/>